<dbReference type="AlphaFoldDB" id="A0A0D7ASX6"/>
<evidence type="ECO:0000313" key="3">
    <source>
        <dbReference type="EMBL" id="KIY60934.1"/>
    </source>
</evidence>
<feature type="signal peptide" evidence="2">
    <location>
        <begin position="1"/>
        <end position="20"/>
    </location>
</feature>
<proteinExistence type="predicted"/>
<gene>
    <name evidence="3" type="ORF">CYLTODRAFT_460284</name>
</gene>
<accession>A0A0D7ASX6</accession>
<protein>
    <submittedName>
        <fullName evidence="3">Uncharacterized protein</fullName>
    </submittedName>
</protein>
<evidence type="ECO:0000256" key="2">
    <source>
        <dbReference type="SAM" id="SignalP"/>
    </source>
</evidence>
<evidence type="ECO:0000256" key="1">
    <source>
        <dbReference type="SAM" id="MobiDB-lite"/>
    </source>
</evidence>
<evidence type="ECO:0000313" key="4">
    <source>
        <dbReference type="Proteomes" id="UP000054007"/>
    </source>
</evidence>
<sequence length="210" mass="23346">MSFLACYEVVAATLVAVYLSSVPPPREFSMNDFEQTRDQLTSTLGKDTPDKGIETAVLFLNEIEFLLRTGSDVPQDKIMFTARFASHAKNDLETIQEKHPVARRNGVTYFNAVFETAKAMAVFRFRSERIALTDLFCLFRNQYTLLRNGMERQASLSGIDFNGTLWSALDATIADGNEETTAVHPPPDAGHGSGPMRTSTVRASRRPGPY</sequence>
<keyword evidence="4" id="KW-1185">Reference proteome</keyword>
<reference evidence="3 4" key="1">
    <citation type="journal article" date="2015" name="Fungal Genet. Biol.">
        <title>Evolution of novel wood decay mechanisms in Agaricales revealed by the genome sequences of Fistulina hepatica and Cylindrobasidium torrendii.</title>
        <authorList>
            <person name="Floudas D."/>
            <person name="Held B.W."/>
            <person name="Riley R."/>
            <person name="Nagy L.G."/>
            <person name="Koehler G."/>
            <person name="Ransdell A.S."/>
            <person name="Younus H."/>
            <person name="Chow J."/>
            <person name="Chiniquy J."/>
            <person name="Lipzen A."/>
            <person name="Tritt A."/>
            <person name="Sun H."/>
            <person name="Haridas S."/>
            <person name="LaButti K."/>
            <person name="Ohm R.A."/>
            <person name="Kues U."/>
            <person name="Blanchette R.A."/>
            <person name="Grigoriev I.V."/>
            <person name="Minto R.E."/>
            <person name="Hibbett D.S."/>
        </authorList>
    </citation>
    <scope>NUCLEOTIDE SEQUENCE [LARGE SCALE GENOMIC DNA]</scope>
    <source>
        <strain evidence="3 4">FP15055 ss-10</strain>
    </source>
</reference>
<name>A0A0D7ASX6_9AGAR</name>
<organism evidence="3 4">
    <name type="scientific">Cylindrobasidium torrendii FP15055 ss-10</name>
    <dbReference type="NCBI Taxonomy" id="1314674"/>
    <lineage>
        <taxon>Eukaryota</taxon>
        <taxon>Fungi</taxon>
        <taxon>Dikarya</taxon>
        <taxon>Basidiomycota</taxon>
        <taxon>Agaricomycotina</taxon>
        <taxon>Agaricomycetes</taxon>
        <taxon>Agaricomycetidae</taxon>
        <taxon>Agaricales</taxon>
        <taxon>Marasmiineae</taxon>
        <taxon>Physalacriaceae</taxon>
        <taxon>Cylindrobasidium</taxon>
    </lineage>
</organism>
<dbReference type="EMBL" id="KN881144">
    <property type="protein sequence ID" value="KIY60934.1"/>
    <property type="molecule type" value="Genomic_DNA"/>
</dbReference>
<dbReference type="Proteomes" id="UP000054007">
    <property type="component" value="Unassembled WGS sequence"/>
</dbReference>
<feature type="region of interest" description="Disordered" evidence="1">
    <location>
        <begin position="178"/>
        <end position="210"/>
    </location>
</feature>
<feature type="chain" id="PRO_5002316433" evidence="2">
    <location>
        <begin position="21"/>
        <end position="210"/>
    </location>
</feature>
<keyword evidence="2" id="KW-0732">Signal</keyword>